<dbReference type="InterPro" id="IPR013762">
    <property type="entry name" value="Integrase-like_cat_sf"/>
</dbReference>
<protein>
    <recommendedName>
        <fullName evidence="4">Phage integrase family protein</fullName>
    </recommendedName>
</protein>
<dbReference type="GO" id="GO:0006310">
    <property type="term" value="P:DNA recombination"/>
    <property type="evidence" value="ECO:0007669"/>
    <property type="project" value="UniProtKB-KW"/>
</dbReference>
<accession>A0A240EP11</accession>
<evidence type="ECO:0000256" key="1">
    <source>
        <dbReference type="ARBA" id="ARBA00023172"/>
    </source>
</evidence>
<evidence type="ECO:0000313" key="2">
    <source>
        <dbReference type="EMBL" id="SNX49745.1"/>
    </source>
</evidence>
<dbReference type="EMBL" id="OANU01000073">
    <property type="protein sequence ID" value="SNX49745.1"/>
    <property type="molecule type" value="Genomic_DNA"/>
</dbReference>
<dbReference type="Proteomes" id="UP000219336">
    <property type="component" value="Unassembled WGS sequence"/>
</dbReference>
<dbReference type="SUPFAM" id="SSF56349">
    <property type="entry name" value="DNA breaking-rejoining enzymes"/>
    <property type="match status" value="1"/>
</dbReference>
<dbReference type="OrthoDB" id="5841477at2"/>
<gene>
    <name evidence="2" type="ORF">VTH8203_03393</name>
</gene>
<evidence type="ECO:0000313" key="3">
    <source>
        <dbReference type="Proteomes" id="UP000219336"/>
    </source>
</evidence>
<evidence type="ECO:0008006" key="4">
    <source>
        <dbReference type="Google" id="ProtNLM"/>
    </source>
</evidence>
<dbReference type="GO" id="GO:0015074">
    <property type="term" value="P:DNA integration"/>
    <property type="evidence" value="ECO:0007669"/>
    <property type="project" value="InterPro"/>
</dbReference>
<name>A0A240EP11_9VIBR</name>
<dbReference type="CDD" id="cd00397">
    <property type="entry name" value="DNA_BRE_C"/>
    <property type="match status" value="1"/>
</dbReference>
<reference evidence="3" key="1">
    <citation type="submission" date="2016-06" db="EMBL/GenBank/DDBJ databases">
        <authorList>
            <person name="Rodrigo-Torres L."/>
            <person name="Arahal R.D."/>
            <person name="Lucena T."/>
        </authorList>
    </citation>
    <scope>NUCLEOTIDE SEQUENCE [LARGE SCALE GENOMIC DNA]</scope>
    <source>
        <strain evidence="3">CECT8203</strain>
    </source>
</reference>
<proteinExistence type="predicted"/>
<dbReference type="RefSeq" id="WP_096994748.1">
    <property type="nucleotide sequence ID" value="NZ_JBHSII010000001.1"/>
</dbReference>
<dbReference type="InterPro" id="IPR011010">
    <property type="entry name" value="DNA_brk_join_enz"/>
</dbReference>
<sequence>MHDHFNGRRIRHYHQETGVECADIPNLDWICTAISALSLPTRELPLDALNTLNARIATVPSGRRRALLHARDDVLFYLKSVCEWQLPEKKEADYEDRAMQWMLSILKHSHSAGQLHTLYTQQRQTFTQERWHDIGWVLLVMNLDVAPLPLSYWVKVLSEPSSIAFFEGQFTLKVPHPKPIAVYDSPEHPSFTRYPLSLFAYRVLSDFYRSLSSDSVSLSTQYLCQQLNRWCEHAPYYLPSQGVAQWHQTFLCVWHYRDNVPAPLLRDLSDPMRHVATLSSIRTATPPLADSNLFFQPPNAGQKQNIDPAQPCASTRLIWPHTQLIKYYRGKRAQKPSPPHYLEGNLLPWLFYTRTLSLFEDGGVQKDRLPAASIERYTNFYKRLSPLSLQEALSPDSLHAWGHEQFKRLNGTSNTIHLYTFLQHMAHQALTDHLDLSQFEKPTLPALVDPCRLQVGQIHQTIDTLLNCAKGDPLQRLFASVAVLLGFYGALRRGEVLRLRLCDIAPCTVDEQRFDLHITTTDEGGPKGGKHRLVHAYFCAPSAKLLRILLKLKDQCPPDVPLLGWLNERYSQREQRYLYPVTQVLKAHFGKGVRFHHLRHSGADLLLMQGLHLAHQCPNRYLDDGVCDHDTRVMLSQEVCEARFYFWIEGNPFDWFNDGALLDIIGKELGHTYYATTRKHYVHGMERILPLLRSPSLTTDRAMLRYLLDIPVGSNDVARVLETLDPEYALLEPLEKKQYQPALRDAQLLSRLLNASSLEASQSSCSQRAKKAGSQGACTQPPLSTHEPNAFYHLWAKGVPSTFNDTSLGRFRLLNRHTLANSKVAPFDFSRLSQQWHALNHLSHLQLTKEDKKALTLLGPVRVTLSHNTPATVVLSWTCRCNKKTQSAYQRLFHEGPFQRCPATLTLHQNRKTLKSGKFELVEAAFKRASDRLLREIIDPGDTKLVIMLTTPILAQGLIAPMSDYFSSRIDSN</sequence>
<keyword evidence="3" id="KW-1185">Reference proteome</keyword>
<keyword evidence="1" id="KW-0233">DNA recombination</keyword>
<organism evidence="2 3">
    <name type="scientific">Vibrio thalassae</name>
    <dbReference type="NCBI Taxonomy" id="1243014"/>
    <lineage>
        <taxon>Bacteria</taxon>
        <taxon>Pseudomonadati</taxon>
        <taxon>Pseudomonadota</taxon>
        <taxon>Gammaproteobacteria</taxon>
        <taxon>Vibrionales</taxon>
        <taxon>Vibrionaceae</taxon>
        <taxon>Vibrio</taxon>
    </lineage>
</organism>
<dbReference type="AlphaFoldDB" id="A0A240EP11"/>
<dbReference type="Gene3D" id="1.10.443.10">
    <property type="entry name" value="Intergrase catalytic core"/>
    <property type="match status" value="1"/>
</dbReference>
<dbReference type="GO" id="GO:0003677">
    <property type="term" value="F:DNA binding"/>
    <property type="evidence" value="ECO:0007669"/>
    <property type="project" value="InterPro"/>
</dbReference>